<feature type="transmembrane region" description="Helical" evidence="2">
    <location>
        <begin position="427"/>
        <end position="444"/>
    </location>
</feature>
<dbReference type="PANTHER" id="PTHR42101:SF1">
    <property type="entry name" value="LOW TEMPERATURE REQUIREMENT A"/>
    <property type="match status" value="1"/>
</dbReference>
<feature type="transmembrane region" description="Helical" evidence="2">
    <location>
        <begin position="585"/>
        <end position="606"/>
    </location>
</feature>
<feature type="compositionally biased region" description="Basic and acidic residues" evidence="1">
    <location>
        <begin position="129"/>
        <end position="147"/>
    </location>
</feature>
<feature type="transmembrane region" description="Helical" evidence="2">
    <location>
        <begin position="456"/>
        <end position="476"/>
    </location>
</feature>
<name>A0A1X2INJ1_9FUNG</name>
<feature type="transmembrane region" description="Helical" evidence="2">
    <location>
        <begin position="559"/>
        <end position="579"/>
    </location>
</feature>
<keyword evidence="4" id="KW-1185">Reference proteome</keyword>
<gene>
    <name evidence="3" type="ORF">BCR42DRAFT_410040</name>
</gene>
<dbReference type="Proteomes" id="UP000193560">
    <property type="component" value="Unassembled WGS sequence"/>
</dbReference>
<feature type="compositionally biased region" description="Basic residues" evidence="1">
    <location>
        <begin position="16"/>
        <end position="27"/>
    </location>
</feature>
<evidence type="ECO:0000256" key="1">
    <source>
        <dbReference type="SAM" id="MobiDB-lite"/>
    </source>
</evidence>
<dbReference type="EMBL" id="MCGE01000007">
    <property type="protein sequence ID" value="ORZ19573.1"/>
    <property type="molecule type" value="Genomic_DNA"/>
</dbReference>
<accession>A0A1X2INJ1</accession>
<reference evidence="3 4" key="1">
    <citation type="submission" date="2016-07" db="EMBL/GenBank/DDBJ databases">
        <title>Pervasive Adenine N6-methylation of Active Genes in Fungi.</title>
        <authorList>
            <consortium name="DOE Joint Genome Institute"/>
            <person name="Mondo S.J."/>
            <person name="Dannebaum R.O."/>
            <person name="Kuo R.C."/>
            <person name="Labutti K."/>
            <person name="Haridas S."/>
            <person name="Kuo A."/>
            <person name="Salamov A."/>
            <person name="Ahrendt S.R."/>
            <person name="Lipzen A."/>
            <person name="Sullivan W."/>
            <person name="Andreopoulos W.B."/>
            <person name="Clum A."/>
            <person name="Lindquist E."/>
            <person name="Daum C."/>
            <person name="Ramamoorthy G.K."/>
            <person name="Gryganskyi A."/>
            <person name="Culley D."/>
            <person name="Magnuson J.K."/>
            <person name="James T.Y."/>
            <person name="O'Malley M.A."/>
            <person name="Stajich J.E."/>
            <person name="Spatafora J.W."/>
            <person name="Visel A."/>
            <person name="Grigoriev I.V."/>
        </authorList>
    </citation>
    <scope>NUCLEOTIDE SEQUENCE [LARGE SCALE GENOMIC DNA]</scope>
    <source>
        <strain evidence="3 4">NRRL 1336</strain>
    </source>
</reference>
<keyword evidence="2" id="KW-0812">Transmembrane</keyword>
<dbReference type="AlphaFoldDB" id="A0A1X2INJ1"/>
<dbReference type="Pfam" id="PF06772">
    <property type="entry name" value="LtrA"/>
    <property type="match status" value="1"/>
</dbReference>
<keyword evidence="2" id="KW-0472">Membrane</keyword>
<dbReference type="OrthoDB" id="191995at2759"/>
<keyword evidence="2" id="KW-1133">Transmembrane helix</keyword>
<dbReference type="PANTHER" id="PTHR42101">
    <property type="entry name" value="CHROMOSOME 16, WHOLE GENOME SHOTGUN SEQUENCE"/>
    <property type="match status" value="1"/>
</dbReference>
<feature type="transmembrane region" description="Helical" evidence="2">
    <location>
        <begin position="521"/>
        <end position="538"/>
    </location>
</feature>
<feature type="compositionally biased region" description="Polar residues" evidence="1">
    <location>
        <begin position="1"/>
        <end position="12"/>
    </location>
</feature>
<feature type="compositionally biased region" description="Polar residues" evidence="1">
    <location>
        <begin position="163"/>
        <end position="184"/>
    </location>
</feature>
<comment type="caution">
    <text evidence="3">The sequence shown here is derived from an EMBL/GenBank/DDBJ whole genome shotgun (WGS) entry which is preliminary data.</text>
</comment>
<dbReference type="InterPro" id="IPR010640">
    <property type="entry name" value="Low_temperature_requirement_A"/>
</dbReference>
<proteinExistence type="predicted"/>
<feature type="region of interest" description="Disordered" evidence="1">
    <location>
        <begin position="163"/>
        <end position="194"/>
    </location>
</feature>
<feature type="region of interest" description="Disordered" evidence="1">
    <location>
        <begin position="76"/>
        <end position="102"/>
    </location>
</feature>
<evidence type="ECO:0000313" key="3">
    <source>
        <dbReference type="EMBL" id="ORZ19573.1"/>
    </source>
</evidence>
<feature type="transmembrane region" description="Helical" evidence="2">
    <location>
        <begin position="395"/>
        <end position="415"/>
    </location>
</feature>
<feature type="compositionally biased region" description="Polar residues" evidence="1">
    <location>
        <begin position="78"/>
        <end position="90"/>
    </location>
</feature>
<feature type="region of interest" description="Disordered" evidence="1">
    <location>
        <begin position="1"/>
        <end position="49"/>
    </location>
</feature>
<feature type="transmembrane region" description="Helical" evidence="2">
    <location>
        <begin position="488"/>
        <end position="509"/>
    </location>
</feature>
<protein>
    <submittedName>
        <fullName evidence="3">Bacterial low temperature requirement A protein-domain-containing protein</fullName>
    </submittedName>
</protein>
<sequence>MPGTSTNRSGPSIRQPLRHLVHRPHHHEHADRSIEDTGNDNDGIAFRQEPTEDGEGVILEDEQVIHHHLGLGSALSKFPSSTGGSSNFTPQHDKDGKPIKSHGPETFGDIMLHPIKQLELHRRRQSVFEHEKQEWNDKHSSHQHETASHLTPIANKTANLDSATTNTQNETIDPSTAMQSSSTAVDEEAPPAPSKPRVKIVIHFKHLMGEQALRIFKPVVDQLIDPLSLTGDEVLQLYKIKDTDELVEFFHYTKRDYSLKIHKTVNLNQKKEDIRAEIDEKKQHIEERTRFKFKDHGTGADPAKLSDSLTNMILPKNSVELNDNVFLELRYIEDEPEPEHESTRRPIFALPDPDLSDEIGEETSATWVELFSDVFYVGWLSSFTHSHHMVGSSSLATYVGWFVVMWWTWCSSALYSARYDNGDVMHHIYKIIDLCGLIGMAGASEGYDTGSSKGFIIGYMVMKAVLLIQYSVVLWGATLSGSFARRPLSFYVAVNVLAIILWGVSLLYLGNEDQGVSDRNRVIRMVLWYISIGVEVLVNMSLQRFKQVSLAASHLAERFGLFTIIILGENCIGFIKMVSESHAEVRVVVANMFGLVIIFLFFFMYFDDFSKEILNSVQVSQIWMYLHFPLHLCQVAFGIAMTDIITAYRLNFDIPDKAATTLYHYCESLKESGGETTPVHAALTTVESFTKSLISMAAASAESDGVPSDVAAACEEIGQSDDSLDYVFKAFWISGGLILCLNALIKLVNTPVRAKWSRLICGSRFLNAIVFFGLSEATFGNFNGLGMLGIMMACLLLQSSIDLLD</sequence>
<feature type="transmembrane region" description="Helical" evidence="2">
    <location>
        <begin position="626"/>
        <end position="648"/>
    </location>
</feature>
<organism evidence="3 4">
    <name type="scientific">Absidia repens</name>
    <dbReference type="NCBI Taxonomy" id="90262"/>
    <lineage>
        <taxon>Eukaryota</taxon>
        <taxon>Fungi</taxon>
        <taxon>Fungi incertae sedis</taxon>
        <taxon>Mucoromycota</taxon>
        <taxon>Mucoromycotina</taxon>
        <taxon>Mucoromycetes</taxon>
        <taxon>Mucorales</taxon>
        <taxon>Cunninghamellaceae</taxon>
        <taxon>Absidia</taxon>
    </lineage>
</organism>
<dbReference type="STRING" id="90262.A0A1X2INJ1"/>
<evidence type="ECO:0000256" key="2">
    <source>
        <dbReference type="SAM" id="Phobius"/>
    </source>
</evidence>
<feature type="region of interest" description="Disordered" evidence="1">
    <location>
        <begin position="129"/>
        <end position="148"/>
    </location>
</feature>
<evidence type="ECO:0000313" key="4">
    <source>
        <dbReference type="Proteomes" id="UP000193560"/>
    </source>
</evidence>
<feature type="transmembrane region" description="Helical" evidence="2">
    <location>
        <begin position="726"/>
        <end position="744"/>
    </location>
</feature>